<comment type="similarity">
    <text evidence="2 6">Belongs to the dTDP-4-dehydrorhamnose reductase family.</text>
</comment>
<name>A0A5C1QC06_9SPIO</name>
<dbReference type="CDD" id="cd05254">
    <property type="entry name" value="dTDP_HR_like_SDR_e"/>
    <property type="match status" value="1"/>
</dbReference>
<dbReference type="EMBL" id="CP035807">
    <property type="protein sequence ID" value="QEN05625.1"/>
    <property type="molecule type" value="Genomic_DNA"/>
</dbReference>
<evidence type="ECO:0000256" key="4">
    <source>
        <dbReference type="ARBA" id="ARBA00017099"/>
    </source>
</evidence>
<proteinExistence type="inferred from homology"/>
<evidence type="ECO:0000256" key="6">
    <source>
        <dbReference type="RuleBase" id="RU364082"/>
    </source>
</evidence>
<dbReference type="InterPro" id="IPR036291">
    <property type="entry name" value="NAD(P)-bd_dom_sf"/>
</dbReference>
<organism evidence="8 9">
    <name type="scientific">Thiospirochaeta perfilievii</name>
    <dbReference type="NCBI Taxonomy" id="252967"/>
    <lineage>
        <taxon>Bacteria</taxon>
        <taxon>Pseudomonadati</taxon>
        <taxon>Spirochaetota</taxon>
        <taxon>Spirochaetia</taxon>
        <taxon>Spirochaetales</taxon>
        <taxon>Spirochaetaceae</taxon>
        <taxon>Thiospirochaeta</taxon>
    </lineage>
</organism>
<dbReference type="Gene3D" id="3.40.50.720">
    <property type="entry name" value="NAD(P)-binding Rossmann-like Domain"/>
    <property type="match status" value="1"/>
</dbReference>
<keyword evidence="9" id="KW-1185">Reference proteome</keyword>
<dbReference type="KEGG" id="sper:EW093_13190"/>
<dbReference type="Gene3D" id="3.90.25.10">
    <property type="entry name" value="UDP-galactose 4-epimerase, domain 1"/>
    <property type="match status" value="1"/>
</dbReference>
<dbReference type="EC" id="1.1.1.133" evidence="3 6"/>
<keyword evidence="6" id="KW-0521">NADP</keyword>
<comment type="catalytic activity">
    <reaction evidence="5">
        <text>dTDP-beta-L-rhamnose + NADP(+) = dTDP-4-dehydro-beta-L-rhamnose + NADPH + H(+)</text>
        <dbReference type="Rhea" id="RHEA:21796"/>
        <dbReference type="ChEBI" id="CHEBI:15378"/>
        <dbReference type="ChEBI" id="CHEBI:57510"/>
        <dbReference type="ChEBI" id="CHEBI:57783"/>
        <dbReference type="ChEBI" id="CHEBI:58349"/>
        <dbReference type="ChEBI" id="CHEBI:62830"/>
        <dbReference type="EC" id="1.1.1.133"/>
    </reaction>
</comment>
<dbReference type="AlphaFoldDB" id="A0A5C1QC06"/>
<gene>
    <name evidence="8" type="primary">rfbD</name>
    <name evidence="8" type="ORF">EW093_13190</name>
</gene>
<accession>A0A5C1QC06</accession>
<dbReference type="NCBIfam" id="TIGR01214">
    <property type="entry name" value="rmlD"/>
    <property type="match status" value="1"/>
</dbReference>
<dbReference type="SUPFAM" id="SSF51735">
    <property type="entry name" value="NAD(P)-binding Rossmann-fold domains"/>
    <property type="match status" value="1"/>
</dbReference>
<reference evidence="8 9" key="2">
    <citation type="submission" date="2019-09" db="EMBL/GenBank/DDBJ databases">
        <title>Complete Genome Sequence and Methylome Analysis of free living Spirochaetas.</title>
        <authorList>
            <person name="Leshcheva N."/>
            <person name="Mikheeva N."/>
        </authorList>
    </citation>
    <scope>NUCLEOTIDE SEQUENCE [LARGE SCALE GENOMIC DNA]</scope>
    <source>
        <strain evidence="8 9">P</strain>
    </source>
</reference>
<dbReference type="RefSeq" id="WP_149568861.1">
    <property type="nucleotide sequence ID" value="NZ_CP035807.1"/>
</dbReference>
<protein>
    <recommendedName>
        <fullName evidence="4 6">dTDP-4-dehydrorhamnose reductase</fullName>
        <ecNumber evidence="3 6">1.1.1.133</ecNumber>
    </recommendedName>
</protein>
<evidence type="ECO:0000313" key="9">
    <source>
        <dbReference type="Proteomes" id="UP000323824"/>
    </source>
</evidence>
<evidence type="ECO:0000256" key="2">
    <source>
        <dbReference type="ARBA" id="ARBA00010944"/>
    </source>
</evidence>
<comment type="function">
    <text evidence="6">Catalyzes the reduction of dTDP-6-deoxy-L-lyxo-4-hexulose to yield dTDP-L-rhamnose.</text>
</comment>
<dbReference type="Pfam" id="PF04321">
    <property type="entry name" value="RmlD_sub_bind"/>
    <property type="match status" value="1"/>
</dbReference>
<sequence>MVLLTGANGQLGQDFQKLFTGLGVKFVATDYLELDITSLSAVREFVSKRVISHIINCAAYNDVDKAESEPDKAFLLNRDAPVLLAKVASEIGAIYVNYSTDFVFDGTKGSPYVETDTVSPISVYADSKAQGEKGVLDLYSRSFVIRTSWVFGMGNNNFNKQVINWSKNKDILNIVDDQKSSATYSWDLAEYSWALICTGKYGLYHLSNGDECSKYDQAKYVLDSIGWNGTLGIAKTADFNLPAKRSEYTKLDSSKLEAVISKKIPSWQSGIDRFLKEYL</sequence>
<evidence type="ECO:0000259" key="7">
    <source>
        <dbReference type="Pfam" id="PF04321"/>
    </source>
</evidence>
<comment type="pathway">
    <text evidence="1 6">Carbohydrate biosynthesis; dTDP-L-rhamnose biosynthesis.</text>
</comment>
<evidence type="ECO:0000256" key="5">
    <source>
        <dbReference type="ARBA" id="ARBA00048200"/>
    </source>
</evidence>
<dbReference type="InterPro" id="IPR029903">
    <property type="entry name" value="RmlD-like-bd"/>
</dbReference>
<dbReference type="GO" id="GO:0005829">
    <property type="term" value="C:cytosol"/>
    <property type="evidence" value="ECO:0007669"/>
    <property type="project" value="TreeGrafter"/>
</dbReference>
<dbReference type="InterPro" id="IPR005913">
    <property type="entry name" value="dTDP_dehydrorham_reduct"/>
</dbReference>
<dbReference type="GO" id="GO:0019305">
    <property type="term" value="P:dTDP-rhamnose biosynthetic process"/>
    <property type="evidence" value="ECO:0007669"/>
    <property type="project" value="UniProtKB-UniPathway"/>
</dbReference>
<dbReference type="UniPathway" id="UPA00124"/>
<dbReference type="OrthoDB" id="9803892at2"/>
<dbReference type="GO" id="GO:0008831">
    <property type="term" value="F:dTDP-4-dehydrorhamnose reductase activity"/>
    <property type="evidence" value="ECO:0007669"/>
    <property type="project" value="UniProtKB-EC"/>
</dbReference>
<dbReference type="PANTHER" id="PTHR10491:SF4">
    <property type="entry name" value="METHIONINE ADENOSYLTRANSFERASE 2 SUBUNIT BETA"/>
    <property type="match status" value="1"/>
</dbReference>
<feature type="domain" description="RmlD-like substrate binding" evidence="7">
    <location>
        <begin position="2"/>
        <end position="278"/>
    </location>
</feature>
<keyword evidence="6 8" id="KW-0560">Oxidoreductase</keyword>
<dbReference type="Proteomes" id="UP000323824">
    <property type="component" value="Chromosome"/>
</dbReference>
<reference evidence="8 9" key="1">
    <citation type="submission" date="2019-02" db="EMBL/GenBank/DDBJ databases">
        <authorList>
            <person name="Fomenkov A."/>
            <person name="Dubinina G."/>
            <person name="Grabovich M."/>
            <person name="Vincze T."/>
            <person name="Roberts R.J."/>
        </authorList>
    </citation>
    <scope>NUCLEOTIDE SEQUENCE [LARGE SCALE GENOMIC DNA]</scope>
    <source>
        <strain evidence="8 9">P</strain>
    </source>
</reference>
<evidence type="ECO:0000256" key="1">
    <source>
        <dbReference type="ARBA" id="ARBA00004781"/>
    </source>
</evidence>
<evidence type="ECO:0000256" key="3">
    <source>
        <dbReference type="ARBA" id="ARBA00012929"/>
    </source>
</evidence>
<evidence type="ECO:0000313" key="8">
    <source>
        <dbReference type="EMBL" id="QEN05625.1"/>
    </source>
</evidence>
<dbReference type="PANTHER" id="PTHR10491">
    <property type="entry name" value="DTDP-4-DEHYDRORHAMNOSE REDUCTASE"/>
    <property type="match status" value="1"/>
</dbReference>